<organism evidence="2 3">
    <name type="scientific">Trichostrongylus colubriformis</name>
    <name type="common">Black scour worm</name>
    <dbReference type="NCBI Taxonomy" id="6319"/>
    <lineage>
        <taxon>Eukaryota</taxon>
        <taxon>Metazoa</taxon>
        <taxon>Ecdysozoa</taxon>
        <taxon>Nematoda</taxon>
        <taxon>Chromadorea</taxon>
        <taxon>Rhabditida</taxon>
        <taxon>Rhabditina</taxon>
        <taxon>Rhabditomorpha</taxon>
        <taxon>Strongyloidea</taxon>
        <taxon>Trichostrongylidae</taxon>
        <taxon>Trichostrongylus</taxon>
    </lineage>
</organism>
<feature type="signal peptide" evidence="1">
    <location>
        <begin position="1"/>
        <end position="25"/>
    </location>
</feature>
<name>A0AAN8F6S6_TRICO</name>
<keyword evidence="1" id="KW-0732">Signal</keyword>
<sequence length="127" mass="14556">MSVIVIRVISLATLVHLSQITPALSCTFTERHYPRFTGFFDNSQYLNCYELQDCLRYCFENPLCNLLMHSEEFGQCNIYENAVITNGTNWGLAITTNGARFFVLDHNFSDTSCPTVEEWIKSDSTNH</sequence>
<dbReference type="EMBL" id="WIXE01017809">
    <property type="protein sequence ID" value="KAK5971420.1"/>
    <property type="molecule type" value="Genomic_DNA"/>
</dbReference>
<evidence type="ECO:0000313" key="3">
    <source>
        <dbReference type="Proteomes" id="UP001331761"/>
    </source>
</evidence>
<dbReference type="AlphaFoldDB" id="A0AAN8F6S6"/>
<accession>A0AAN8F6S6</accession>
<gene>
    <name evidence="2" type="ORF">GCK32_020448</name>
</gene>
<comment type="caution">
    <text evidence="2">The sequence shown here is derived from an EMBL/GenBank/DDBJ whole genome shotgun (WGS) entry which is preliminary data.</text>
</comment>
<dbReference type="Proteomes" id="UP001331761">
    <property type="component" value="Unassembled WGS sequence"/>
</dbReference>
<protein>
    <recommendedName>
        <fullName evidence="4">Apple domain-containing protein</fullName>
    </recommendedName>
</protein>
<feature type="chain" id="PRO_5043045508" description="Apple domain-containing protein" evidence="1">
    <location>
        <begin position="26"/>
        <end position="127"/>
    </location>
</feature>
<evidence type="ECO:0000313" key="2">
    <source>
        <dbReference type="EMBL" id="KAK5971420.1"/>
    </source>
</evidence>
<evidence type="ECO:0000256" key="1">
    <source>
        <dbReference type="SAM" id="SignalP"/>
    </source>
</evidence>
<keyword evidence="3" id="KW-1185">Reference proteome</keyword>
<proteinExistence type="predicted"/>
<reference evidence="2 3" key="1">
    <citation type="submission" date="2019-10" db="EMBL/GenBank/DDBJ databases">
        <title>Assembly and Annotation for the nematode Trichostrongylus colubriformis.</title>
        <authorList>
            <person name="Martin J."/>
        </authorList>
    </citation>
    <scope>NUCLEOTIDE SEQUENCE [LARGE SCALE GENOMIC DNA]</scope>
    <source>
        <strain evidence="2">G859</strain>
        <tissue evidence="2">Whole worm</tissue>
    </source>
</reference>
<evidence type="ECO:0008006" key="4">
    <source>
        <dbReference type="Google" id="ProtNLM"/>
    </source>
</evidence>